<protein>
    <submittedName>
        <fullName evidence="1">Methyltransferase family protein</fullName>
    </submittedName>
</protein>
<sequence length="223" mass="23582">MNGEKLGRFFSRAEIQDVVGWSNFFQTVPGVRVWEGGPPAYSLALSRSPESPLSTELDVINLMYDLSRFLKARTVIEVGIYKGACSLAIAQALKDNGGGTVHCVDISDAFFSPIAAAVKELGGGVDAQFLHGDSAAIAAAGKLPNANLIFIDADHSYAGVRKDVDEYWPLLMPGGALVLHDSIMWEGVRKTAAELFAAGLPVISLATSGGSGVTLVFKPLAKE</sequence>
<name>A0ABY0IT80_9RHOO</name>
<reference evidence="1 2" key="1">
    <citation type="submission" date="2019-02" db="EMBL/GenBank/DDBJ databases">
        <title>Genomic Encyclopedia of Type Strains, Phase IV (KMG-IV): sequencing the most valuable type-strain genomes for metagenomic binning, comparative biology and taxonomic classification.</title>
        <authorList>
            <person name="Goeker M."/>
        </authorList>
    </citation>
    <scope>NUCLEOTIDE SEQUENCE [LARGE SCALE GENOMIC DNA]</scope>
    <source>
        <strain evidence="1 2">DSM 21223</strain>
    </source>
</reference>
<dbReference type="CDD" id="cd02440">
    <property type="entry name" value="AdoMet_MTases"/>
    <property type="match status" value="1"/>
</dbReference>
<keyword evidence="1" id="KW-0489">Methyltransferase</keyword>
<evidence type="ECO:0000313" key="1">
    <source>
        <dbReference type="EMBL" id="RZT90793.1"/>
    </source>
</evidence>
<dbReference type="SUPFAM" id="SSF53335">
    <property type="entry name" value="S-adenosyl-L-methionine-dependent methyltransferases"/>
    <property type="match status" value="1"/>
</dbReference>
<keyword evidence="2" id="KW-1185">Reference proteome</keyword>
<dbReference type="InterPro" id="IPR029063">
    <property type="entry name" value="SAM-dependent_MTases_sf"/>
</dbReference>
<dbReference type="Pfam" id="PF13578">
    <property type="entry name" value="Methyltransf_24"/>
    <property type="match status" value="1"/>
</dbReference>
<dbReference type="GO" id="GO:0032259">
    <property type="term" value="P:methylation"/>
    <property type="evidence" value="ECO:0007669"/>
    <property type="project" value="UniProtKB-KW"/>
</dbReference>
<accession>A0ABY0IT80</accession>
<dbReference type="Gene3D" id="3.40.50.150">
    <property type="entry name" value="Vaccinia Virus protein VP39"/>
    <property type="match status" value="1"/>
</dbReference>
<dbReference type="EMBL" id="SHKM01000001">
    <property type="protein sequence ID" value="RZT90793.1"/>
    <property type="molecule type" value="Genomic_DNA"/>
</dbReference>
<evidence type="ECO:0000313" key="2">
    <source>
        <dbReference type="Proteomes" id="UP000292136"/>
    </source>
</evidence>
<gene>
    <name evidence="1" type="ORF">EV678_1614</name>
</gene>
<keyword evidence="1" id="KW-0808">Transferase</keyword>
<organism evidence="1 2">
    <name type="scientific">Azospira oryzae</name>
    <dbReference type="NCBI Taxonomy" id="146939"/>
    <lineage>
        <taxon>Bacteria</taxon>
        <taxon>Pseudomonadati</taxon>
        <taxon>Pseudomonadota</taxon>
        <taxon>Betaproteobacteria</taxon>
        <taxon>Rhodocyclales</taxon>
        <taxon>Rhodocyclaceae</taxon>
        <taxon>Azospira</taxon>
    </lineage>
</organism>
<dbReference type="Proteomes" id="UP000292136">
    <property type="component" value="Unassembled WGS sequence"/>
</dbReference>
<dbReference type="GO" id="GO:0008168">
    <property type="term" value="F:methyltransferase activity"/>
    <property type="evidence" value="ECO:0007669"/>
    <property type="project" value="UniProtKB-KW"/>
</dbReference>
<proteinExistence type="predicted"/>
<comment type="caution">
    <text evidence="1">The sequence shown here is derived from an EMBL/GenBank/DDBJ whole genome shotgun (WGS) entry which is preliminary data.</text>
</comment>